<accession>A0A3D8QNR7</accession>
<proteinExistence type="predicted"/>
<dbReference type="EMBL" id="PDLM01000013">
    <property type="protein sequence ID" value="RDW63476.1"/>
    <property type="molecule type" value="Genomic_DNA"/>
</dbReference>
<feature type="region of interest" description="Disordered" evidence="1">
    <location>
        <begin position="1"/>
        <end position="53"/>
    </location>
</feature>
<keyword evidence="3" id="KW-1185">Reference proteome</keyword>
<dbReference type="AlphaFoldDB" id="A0A3D8QNR7"/>
<comment type="caution">
    <text evidence="2">The sequence shown here is derived from an EMBL/GenBank/DDBJ whole genome shotgun (WGS) entry which is preliminary data.</text>
</comment>
<gene>
    <name evidence="2" type="ORF">BP6252_11021</name>
</gene>
<dbReference type="InterPro" id="IPR029063">
    <property type="entry name" value="SAM-dependent_MTases_sf"/>
</dbReference>
<dbReference type="Gene3D" id="3.40.50.150">
    <property type="entry name" value="Vaccinia Virus protein VP39"/>
    <property type="match status" value="1"/>
</dbReference>
<protein>
    <submittedName>
        <fullName evidence="2">Uncharacterized protein</fullName>
    </submittedName>
</protein>
<reference evidence="2 3" key="1">
    <citation type="journal article" date="2018" name="IMA Fungus">
        <title>IMA Genome-F 9: Draft genome sequence of Annulohypoxylon stygium, Aspergillus mulundensis, Berkeleyomyces basicola (syn. Thielaviopsis basicola), Ceratocystis smalleyi, two Cercospora beticola strains, Coleophoma cylindrospora, Fusarium fracticaudum, Phialophora cf. hyalina, and Morchella septimelata.</title>
        <authorList>
            <person name="Wingfield B.D."/>
            <person name="Bills G.F."/>
            <person name="Dong Y."/>
            <person name="Huang W."/>
            <person name="Nel W.J."/>
            <person name="Swalarsk-Parry B.S."/>
            <person name="Vaghefi N."/>
            <person name="Wilken P.M."/>
            <person name="An Z."/>
            <person name="de Beer Z.W."/>
            <person name="De Vos L."/>
            <person name="Chen L."/>
            <person name="Duong T.A."/>
            <person name="Gao Y."/>
            <person name="Hammerbacher A."/>
            <person name="Kikkert J.R."/>
            <person name="Li Y."/>
            <person name="Li H."/>
            <person name="Li K."/>
            <person name="Li Q."/>
            <person name="Liu X."/>
            <person name="Ma X."/>
            <person name="Naidoo K."/>
            <person name="Pethybridge S.J."/>
            <person name="Sun J."/>
            <person name="Steenkamp E.T."/>
            <person name="van der Nest M.A."/>
            <person name="van Wyk S."/>
            <person name="Wingfield M.J."/>
            <person name="Xiong C."/>
            <person name="Yue Q."/>
            <person name="Zhang X."/>
        </authorList>
    </citation>
    <scope>NUCLEOTIDE SEQUENCE [LARGE SCALE GENOMIC DNA]</scope>
    <source>
        <strain evidence="2 3">BP6252</strain>
    </source>
</reference>
<dbReference type="Proteomes" id="UP000256645">
    <property type="component" value="Unassembled WGS sequence"/>
</dbReference>
<dbReference type="OrthoDB" id="2013972at2759"/>
<evidence type="ECO:0000256" key="1">
    <source>
        <dbReference type="SAM" id="MobiDB-lite"/>
    </source>
</evidence>
<dbReference type="SUPFAM" id="SSF53335">
    <property type="entry name" value="S-adenosyl-L-methionine-dependent methyltransferases"/>
    <property type="match status" value="1"/>
</dbReference>
<dbReference type="GO" id="GO:0008168">
    <property type="term" value="F:methyltransferase activity"/>
    <property type="evidence" value="ECO:0007669"/>
    <property type="project" value="TreeGrafter"/>
</dbReference>
<evidence type="ECO:0000313" key="2">
    <source>
        <dbReference type="EMBL" id="RDW63476.1"/>
    </source>
</evidence>
<sequence length="376" mass="42027">MVAPRASPTAENPAAEVQVSAGASLVSQPSAPDPLSEIEADSSGSNSDTESVRSIVDSAFSASGENSGDDTSSVKSHIFKYQYENGRRYHAYREGQYLQPNDEKEQERLDMVHHWYRLTLRGALFRAPILKYPQKVLDIGTGTGKLSSLLRLIDKPLLMVTGIWAIEFGDEFPSADVIGTDLSAIQPAWVPPNVQFIIDDAELEWTYAPNSFDFIHARTLGGSIKDFPKLLRQAYRTLKPGGWIEFDEFESWLKSDDGTLKDDSAISEWQTLMDQASTKFGRRLNIAETIEPMLKAAGFVDVVDDIYKNPMNPWPRDRRLKELGAWGNLAMVEGIEAISLALFTRVLEWDRAAVEVILARVRKELSNREIHSYAAT</sequence>
<name>A0A3D8QNR7_9HELO</name>
<dbReference type="PANTHER" id="PTHR43591:SF10">
    <property type="entry name" value="ABC TRANSMEMBRANE TYPE-1 DOMAIN-CONTAINING PROTEIN-RELATED"/>
    <property type="match status" value="1"/>
</dbReference>
<dbReference type="PANTHER" id="PTHR43591">
    <property type="entry name" value="METHYLTRANSFERASE"/>
    <property type="match status" value="1"/>
</dbReference>
<dbReference type="STRING" id="1849047.A0A3D8QNR7"/>
<dbReference type="Pfam" id="PF13489">
    <property type="entry name" value="Methyltransf_23"/>
    <property type="match status" value="1"/>
</dbReference>
<evidence type="ECO:0000313" key="3">
    <source>
        <dbReference type="Proteomes" id="UP000256645"/>
    </source>
</evidence>
<dbReference type="CDD" id="cd02440">
    <property type="entry name" value="AdoMet_MTases"/>
    <property type="match status" value="1"/>
</dbReference>
<organism evidence="2 3">
    <name type="scientific">Coleophoma cylindrospora</name>
    <dbReference type="NCBI Taxonomy" id="1849047"/>
    <lineage>
        <taxon>Eukaryota</taxon>
        <taxon>Fungi</taxon>
        <taxon>Dikarya</taxon>
        <taxon>Ascomycota</taxon>
        <taxon>Pezizomycotina</taxon>
        <taxon>Leotiomycetes</taxon>
        <taxon>Helotiales</taxon>
        <taxon>Dermateaceae</taxon>
        <taxon>Coleophoma</taxon>
    </lineage>
</organism>